<evidence type="ECO:0000313" key="6">
    <source>
        <dbReference type="EMBL" id="QIP34902.1"/>
    </source>
</evidence>
<sequence length="189" mass="21098">MDIKTFNIKGLVLLTPPRFEDDRGYFTETYNAARLKEIGITEPFVQDNHSLSRQRGVVRGLHCQLPPHAQGKLVRCTRGSIWDVGVDIRAGSPTFGQWVGETLSAENGAQLWIPAGFLHGFCTLTDNAEVQYKCTDFWNRECERSVRWDDPLLAIDWPVAAGEAIVSAKDAQALAFSSVDDWFTHTADA</sequence>
<comment type="pathway">
    <text evidence="5">Carbohydrate biosynthesis; dTDP-L-rhamnose biosynthesis.</text>
</comment>
<dbReference type="GO" id="GO:0000271">
    <property type="term" value="P:polysaccharide biosynthetic process"/>
    <property type="evidence" value="ECO:0007669"/>
    <property type="project" value="TreeGrafter"/>
</dbReference>
<dbReference type="AlphaFoldDB" id="A0A181C8V3"/>
<dbReference type="GeneID" id="85021477"/>
<dbReference type="KEGG" id="kre:GWK63_04870"/>
<dbReference type="GO" id="GO:0005829">
    <property type="term" value="C:cytosol"/>
    <property type="evidence" value="ECO:0007669"/>
    <property type="project" value="TreeGrafter"/>
</dbReference>
<dbReference type="UniPathway" id="UPA00124"/>
<organism evidence="6 7">
    <name type="scientific">Komagataeibacter rhaeticus</name>
    <dbReference type="NCBI Taxonomy" id="215221"/>
    <lineage>
        <taxon>Bacteria</taxon>
        <taxon>Pseudomonadati</taxon>
        <taxon>Pseudomonadota</taxon>
        <taxon>Alphaproteobacteria</taxon>
        <taxon>Acetobacterales</taxon>
        <taxon>Acetobacteraceae</taxon>
        <taxon>Komagataeibacter</taxon>
    </lineage>
</organism>
<dbReference type="Proteomes" id="UP000502533">
    <property type="component" value="Chromosome"/>
</dbReference>
<evidence type="ECO:0000256" key="3">
    <source>
        <dbReference type="ARBA" id="ARBA00012098"/>
    </source>
</evidence>
<comment type="function">
    <text evidence="2 5">Catalyzes the epimerization of the C3' and C5'positions of dTDP-6-deoxy-D-xylo-4-hexulose, forming dTDP-6-deoxy-L-lyxo-4-hexulose.</text>
</comment>
<evidence type="ECO:0000256" key="2">
    <source>
        <dbReference type="ARBA" id="ARBA00001997"/>
    </source>
</evidence>
<name>A0A181C8V3_9PROT</name>
<dbReference type="CDD" id="cd00438">
    <property type="entry name" value="cupin_RmlC"/>
    <property type="match status" value="1"/>
</dbReference>
<comment type="similarity">
    <text evidence="5">Belongs to the dTDP-4-dehydrorhamnose 3,5-epimerase family.</text>
</comment>
<dbReference type="InterPro" id="IPR000888">
    <property type="entry name" value="RmlC-like"/>
</dbReference>
<dbReference type="InterPro" id="IPR014710">
    <property type="entry name" value="RmlC-like_jellyroll"/>
</dbReference>
<dbReference type="PANTHER" id="PTHR21047:SF2">
    <property type="entry name" value="THYMIDINE DIPHOSPHO-4-KETO-RHAMNOSE 3,5-EPIMERASE"/>
    <property type="match status" value="1"/>
</dbReference>
<reference evidence="6 7" key="1">
    <citation type="submission" date="2020-03" db="EMBL/GenBank/DDBJ databases">
        <title>Isolation of cellulose-producing strains, genome characterization and application of the synthesized cellulose films as an economical and sustainable material for piezoelectric sensor construction.</title>
        <authorList>
            <person name="Mangayil R.K."/>
        </authorList>
    </citation>
    <scope>NUCLEOTIDE SEQUENCE [LARGE SCALE GENOMIC DNA]</scope>
    <source>
        <strain evidence="6 7">ENS 9a1a</strain>
    </source>
</reference>
<keyword evidence="5 6" id="KW-0413">Isomerase</keyword>
<dbReference type="RefSeq" id="WP_007399978.1">
    <property type="nucleotide sequence ID" value="NZ_CALMTF010000031.1"/>
</dbReference>
<evidence type="ECO:0000256" key="1">
    <source>
        <dbReference type="ARBA" id="ARBA00001298"/>
    </source>
</evidence>
<dbReference type="GO" id="GO:0008830">
    <property type="term" value="F:dTDP-4-dehydrorhamnose 3,5-epimerase activity"/>
    <property type="evidence" value="ECO:0007669"/>
    <property type="project" value="UniProtKB-UniRule"/>
</dbReference>
<proteinExistence type="inferred from homology"/>
<evidence type="ECO:0000313" key="7">
    <source>
        <dbReference type="Proteomes" id="UP000502533"/>
    </source>
</evidence>
<accession>A0A181C8V3</accession>
<dbReference type="PANTHER" id="PTHR21047">
    <property type="entry name" value="DTDP-6-DEOXY-D-GLUCOSE-3,5 EPIMERASE"/>
    <property type="match status" value="1"/>
</dbReference>
<evidence type="ECO:0000256" key="4">
    <source>
        <dbReference type="ARBA" id="ARBA00019595"/>
    </source>
</evidence>
<dbReference type="Pfam" id="PF00908">
    <property type="entry name" value="dTDP_sugar_isom"/>
    <property type="match status" value="1"/>
</dbReference>
<dbReference type="GO" id="GO:0019305">
    <property type="term" value="P:dTDP-rhamnose biosynthetic process"/>
    <property type="evidence" value="ECO:0007669"/>
    <property type="project" value="UniProtKB-UniRule"/>
</dbReference>
<protein>
    <recommendedName>
        <fullName evidence="4 5">dTDP-4-dehydrorhamnose 3,5-epimerase</fullName>
        <ecNumber evidence="3 5">5.1.3.13</ecNumber>
    </recommendedName>
    <alternativeName>
        <fullName evidence="5">Thymidine diphospho-4-keto-rhamnose 3,5-epimerase</fullName>
    </alternativeName>
</protein>
<keyword evidence="7" id="KW-1185">Reference proteome</keyword>
<comment type="subunit">
    <text evidence="5">Homodimer.</text>
</comment>
<dbReference type="InterPro" id="IPR011051">
    <property type="entry name" value="RmlC_Cupin_sf"/>
</dbReference>
<gene>
    <name evidence="6" type="primary">rfbC</name>
    <name evidence="6" type="ORF">GWK63_04870</name>
</gene>
<dbReference type="EC" id="5.1.3.13" evidence="3 5"/>
<dbReference type="Gene3D" id="2.60.120.10">
    <property type="entry name" value="Jelly Rolls"/>
    <property type="match status" value="1"/>
</dbReference>
<comment type="catalytic activity">
    <reaction evidence="1 5">
        <text>dTDP-4-dehydro-6-deoxy-alpha-D-glucose = dTDP-4-dehydro-beta-L-rhamnose</text>
        <dbReference type="Rhea" id="RHEA:16969"/>
        <dbReference type="ChEBI" id="CHEBI:57649"/>
        <dbReference type="ChEBI" id="CHEBI:62830"/>
        <dbReference type="EC" id="5.1.3.13"/>
    </reaction>
</comment>
<dbReference type="EMBL" id="CP050139">
    <property type="protein sequence ID" value="QIP34902.1"/>
    <property type="molecule type" value="Genomic_DNA"/>
</dbReference>
<dbReference type="SUPFAM" id="SSF51182">
    <property type="entry name" value="RmlC-like cupins"/>
    <property type="match status" value="1"/>
</dbReference>
<evidence type="ECO:0000256" key="5">
    <source>
        <dbReference type="RuleBase" id="RU364069"/>
    </source>
</evidence>
<dbReference type="NCBIfam" id="TIGR01221">
    <property type="entry name" value="rmlC"/>
    <property type="match status" value="1"/>
</dbReference>